<name>A0A554LWE0_9BACT</name>
<keyword evidence="3 6" id="KW-0812">Transmembrane</keyword>
<dbReference type="AlphaFoldDB" id="A0A554LWE0"/>
<dbReference type="GO" id="GO:0000271">
    <property type="term" value="P:polysaccharide biosynthetic process"/>
    <property type="evidence" value="ECO:0007669"/>
    <property type="project" value="InterPro"/>
</dbReference>
<proteinExistence type="inferred from homology"/>
<evidence type="ECO:0000256" key="6">
    <source>
        <dbReference type="SAM" id="Phobius"/>
    </source>
</evidence>
<dbReference type="PANTHER" id="PTHR38459:SF1">
    <property type="entry name" value="PROPHAGE BACTOPRENOL-LINKED GLUCOSE TRANSLOCASE HOMOLOG"/>
    <property type="match status" value="1"/>
</dbReference>
<dbReference type="Proteomes" id="UP000318711">
    <property type="component" value="Unassembled WGS sequence"/>
</dbReference>
<keyword evidence="4 6" id="KW-1133">Transmembrane helix</keyword>
<dbReference type="EMBL" id="VMGL01000010">
    <property type="protein sequence ID" value="TSC97174.1"/>
    <property type="molecule type" value="Genomic_DNA"/>
</dbReference>
<evidence type="ECO:0000256" key="1">
    <source>
        <dbReference type="ARBA" id="ARBA00004141"/>
    </source>
</evidence>
<evidence type="ECO:0000256" key="3">
    <source>
        <dbReference type="ARBA" id="ARBA00022692"/>
    </source>
</evidence>
<gene>
    <name evidence="8" type="ORF">CEN88_136</name>
</gene>
<sequence>MTMERFTKSFIELRRRRGVRQLIKFSIVGTFNTGVDWVFYLLFTRWFGIYYLIAKILSFLISSASAFVMNRRWTFRSDNPRVRRQYFKFMIANVCGLGINSLMMYVSVGVFHLWDIWGLIIATSCSMLWNFFVNKFWVFR</sequence>
<comment type="similarity">
    <text evidence="2">Belongs to the GtrA family.</text>
</comment>
<feature type="transmembrane region" description="Helical" evidence="6">
    <location>
        <begin position="21"/>
        <end position="43"/>
    </location>
</feature>
<comment type="caution">
    <text evidence="8">The sequence shown here is derived from an EMBL/GenBank/DDBJ whole genome shotgun (WGS) entry which is preliminary data.</text>
</comment>
<comment type="subcellular location">
    <subcellularLocation>
        <location evidence="1">Membrane</location>
        <topology evidence="1">Multi-pass membrane protein</topology>
    </subcellularLocation>
</comment>
<accession>A0A554LWE0</accession>
<evidence type="ECO:0000256" key="5">
    <source>
        <dbReference type="ARBA" id="ARBA00023136"/>
    </source>
</evidence>
<feature type="transmembrane region" description="Helical" evidence="6">
    <location>
        <begin position="49"/>
        <end position="68"/>
    </location>
</feature>
<dbReference type="InterPro" id="IPR051401">
    <property type="entry name" value="GtrA_CellWall_Glycosyl"/>
</dbReference>
<feature type="transmembrane region" description="Helical" evidence="6">
    <location>
        <begin position="114"/>
        <end position="133"/>
    </location>
</feature>
<dbReference type="PANTHER" id="PTHR38459">
    <property type="entry name" value="PROPHAGE BACTOPRENOL-LINKED GLUCOSE TRANSLOCASE HOMOLOG"/>
    <property type="match status" value="1"/>
</dbReference>
<dbReference type="Pfam" id="PF04138">
    <property type="entry name" value="GtrA_DPMS_TM"/>
    <property type="match status" value="1"/>
</dbReference>
<evidence type="ECO:0000313" key="9">
    <source>
        <dbReference type="Proteomes" id="UP000318711"/>
    </source>
</evidence>
<dbReference type="GO" id="GO:0005886">
    <property type="term" value="C:plasma membrane"/>
    <property type="evidence" value="ECO:0007669"/>
    <property type="project" value="TreeGrafter"/>
</dbReference>
<feature type="domain" description="GtrA/DPMS transmembrane" evidence="7">
    <location>
        <begin position="24"/>
        <end position="139"/>
    </location>
</feature>
<keyword evidence="5 6" id="KW-0472">Membrane</keyword>
<evidence type="ECO:0000256" key="4">
    <source>
        <dbReference type="ARBA" id="ARBA00022989"/>
    </source>
</evidence>
<dbReference type="InterPro" id="IPR007267">
    <property type="entry name" value="GtrA_DPMS_TM"/>
</dbReference>
<feature type="transmembrane region" description="Helical" evidence="6">
    <location>
        <begin position="89"/>
        <end position="108"/>
    </location>
</feature>
<protein>
    <submittedName>
        <fullName evidence="8">GtrA family protein</fullName>
    </submittedName>
</protein>
<evidence type="ECO:0000313" key="8">
    <source>
        <dbReference type="EMBL" id="TSC97174.1"/>
    </source>
</evidence>
<evidence type="ECO:0000256" key="2">
    <source>
        <dbReference type="ARBA" id="ARBA00009399"/>
    </source>
</evidence>
<organism evidence="8 9">
    <name type="scientific">Candidatus Berkelbacteria bacterium Licking1014_2</name>
    <dbReference type="NCBI Taxonomy" id="2017146"/>
    <lineage>
        <taxon>Bacteria</taxon>
        <taxon>Candidatus Berkelbacteria</taxon>
    </lineage>
</organism>
<reference evidence="8 9" key="1">
    <citation type="submission" date="2017-07" db="EMBL/GenBank/DDBJ databases">
        <title>Mechanisms for carbon and nitrogen cycling indicate functional differentiation within the Candidate Phyla Radiation.</title>
        <authorList>
            <person name="Danczak R.E."/>
            <person name="Johnston M.D."/>
            <person name="Kenah C."/>
            <person name="Slattery M."/>
            <person name="Wrighton K.C."/>
            <person name="Wilkins M.J."/>
        </authorList>
    </citation>
    <scope>NUCLEOTIDE SEQUENCE [LARGE SCALE GENOMIC DNA]</scope>
    <source>
        <strain evidence="8">Licking1014_2</strain>
    </source>
</reference>
<evidence type="ECO:0000259" key="7">
    <source>
        <dbReference type="Pfam" id="PF04138"/>
    </source>
</evidence>